<keyword evidence="2" id="KW-1185">Reference proteome</keyword>
<protein>
    <submittedName>
        <fullName evidence="1">Uncharacterized protein</fullName>
    </submittedName>
</protein>
<proteinExistence type="predicted"/>
<name>A0ACB9GFC6_CICIN</name>
<reference evidence="2" key="1">
    <citation type="journal article" date="2022" name="Mol. Ecol. Resour.">
        <title>The genomes of chicory, endive, great burdock and yacon provide insights into Asteraceae palaeo-polyploidization history and plant inulin production.</title>
        <authorList>
            <person name="Fan W."/>
            <person name="Wang S."/>
            <person name="Wang H."/>
            <person name="Wang A."/>
            <person name="Jiang F."/>
            <person name="Liu H."/>
            <person name="Zhao H."/>
            <person name="Xu D."/>
            <person name="Zhang Y."/>
        </authorList>
    </citation>
    <scope>NUCLEOTIDE SEQUENCE [LARGE SCALE GENOMIC DNA]</scope>
    <source>
        <strain evidence="2">cv. Punajuju</strain>
    </source>
</reference>
<dbReference type="EMBL" id="CM042010">
    <property type="protein sequence ID" value="KAI3782234.1"/>
    <property type="molecule type" value="Genomic_DNA"/>
</dbReference>
<reference evidence="1 2" key="2">
    <citation type="journal article" date="2022" name="Mol. Ecol. Resour.">
        <title>The genomes of chicory, endive, great burdock and yacon provide insights into Asteraceae paleo-polyploidization history and plant inulin production.</title>
        <authorList>
            <person name="Fan W."/>
            <person name="Wang S."/>
            <person name="Wang H."/>
            <person name="Wang A."/>
            <person name="Jiang F."/>
            <person name="Liu H."/>
            <person name="Zhao H."/>
            <person name="Xu D."/>
            <person name="Zhang Y."/>
        </authorList>
    </citation>
    <scope>NUCLEOTIDE SEQUENCE [LARGE SCALE GENOMIC DNA]</scope>
    <source>
        <strain evidence="2">cv. Punajuju</strain>
        <tissue evidence="1">Leaves</tissue>
    </source>
</reference>
<accession>A0ACB9GFC6</accession>
<evidence type="ECO:0000313" key="2">
    <source>
        <dbReference type="Proteomes" id="UP001055811"/>
    </source>
</evidence>
<sequence>MFTGELPARIGSCADFQFIDVLENFLTGSIPPDMHLGGGNWLCICMFLLFLLQHGPMAWWNSYKFQIFVLRKALEIFRYRVFVPLPYVGLSV</sequence>
<dbReference type="Proteomes" id="UP001055811">
    <property type="component" value="Linkage Group LG02"/>
</dbReference>
<evidence type="ECO:0000313" key="1">
    <source>
        <dbReference type="EMBL" id="KAI3782234.1"/>
    </source>
</evidence>
<organism evidence="1 2">
    <name type="scientific">Cichorium intybus</name>
    <name type="common">Chicory</name>
    <dbReference type="NCBI Taxonomy" id="13427"/>
    <lineage>
        <taxon>Eukaryota</taxon>
        <taxon>Viridiplantae</taxon>
        <taxon>Streptophyta</taxon>
        <taxon>Embryophyta</taxon>
        <taxon>Tracheophyta</taxon>
        <taxon>Spermatophyta</taxon>
        <taxon>Magnoliopsida</taxon>
        <taxon>eudicotyledons</taxon>
        <taxon>Gunneridae</taxon>
        <taxon>Pentapetalae</taxon>
        <taxon>asterids</taxon>
        <taxon>campanulids</taxon>
        <taxon>Asterales</taxon>
        <taxon>Asteraceae</taxon>
        <taxon>Cichorioideae</taxon>
        <taxon>Cichorieae</taxon>
        <taxon>Cichoriinae</taxon>
        <taxon>Cichorium</taxon>
    </lineage>
</organism>
<comment type="caution">
    <text evidence="1">The sequence shown here is derived from an EMBL/GenBank/DDBJ whole genome shotgun (WGS) entry which is preliminary data.</text>
</comment>
<gene>
    <name evidence="1" type="ORF">L2E82_12272</name>
</gene>